<accession>A0A7D9IL86</accession>
<keyword evidence="4" id="KW-1133">Transmembrane helix</keyword>
<proteinExistence type="predicted"/>
<reference evidence="9" key="1">
    <citation type="submission" date="2020-04" db="EMBL/GenBank/DDBJ databases">
        <authorList>
            <person name="Alioto T."/>
            <person name="Alioto T."/>
            <person name="Gomez Garrido J."/>
        </authorList>
    </citation>
    <scope>NUCLEOTIDE SEQUENCE</scope>
    <source>
        <strain evidence="9">A484AB</strain>
    </source>
</reference>
<evidence type="ECO:0000313" key="9">
    <source>
        <dbReference type="EMBL" id="CAB4007955.1"/>
    </source>
</evidence>
<dbReference type="InterPro" id="IPR001368">
    <property type="entry name" value="TNFR/NGFR_Cys_rich_reg"/>
</dbReference>
<evidence type="ECO:0000256" key="2">
    <source>
        <dbReference type="ARBA" id="ARBA00022692"/>
    </source>
</evidence>
<dbReference type="SMART" id="SM00208">
    <property type="entry name" value="TNFR"/>
    <property type="match status" value="1"/>
</dbReference>
<dbReference type="PANTHER" id="PTHR12120">
    <property type="entry name" value="TNFR-CYS DOMAIN-CONTAINING PROTEIN"/>
    <property type="match status" value="1"/>
</dbReference>
<dbReference type="GO" id="GO:0038023">
    <property type="term" value="F:signaling receptor activity"/>
    <property type="evidence" value="ECO:0007669"/>
    <property type="project" value="InterPro"/>
</dbReference>
<dbReference type="Pfam" id="PF00020">
    <property type="entry name" value="TNFR_c6"/>
    <property type="match status" value="1"/>
</dbReference>
<dbReference type="GO" id="GO:0043123">
    <property type="term" value="P:positive regulation of canonical NF-kappaB signal transduction"/>
    <property type="evidence" value="ECO:0007669"/>
    <property type="project" value="InterPro"/>
</dbReference>
<keyword evidence="2" id="KW-0812">Transmembrane</keyword>
<evidence type="ECO:0000256" key="4">
    <source>
        <dbReference type="ARBA" id="ARBA00022989"/>
    </source>
</evidence>
<dbReference type="GO" id="GO:0016020">
    <property type="term" value="C:membrane"/>
    <property type="evidence" value="ECO:0007669"/>
    <property type="project" value="UniProtKB-SubCell"/>
</dbReference>
<dbReference type="Gene3D" id="2.10.50.10">
    <property type="entry name" value="Tumor Necrosis Factor Receptor, subunit A, domain 2"/>
    <property type="match status" value="1"/>
</dbReference>
<keyword evidence="8" id="KW-0325">Glycoprotein</keyword>
<evidence type="ECO:0000256" key="1">
    <source>
        <dbReference type="ARBA" id="ARBA00004167"/>
    </source>
</evidence>
<dbReference type="GO" id="GO:0046330">
    <property type="term" value="P:positive regulation of JNK cascade"/>
    <property type="evidence" value="ECO:0007669"/>
    <property type="project" value="InterPro"/>
</dbReference>
<evidence type="ECO:0000256" key="5">
    <source>
        <dbReference type="ARBA" id="ARBA00023136"/>
    </source>
</evidence>
<dbReference type="Proteomes" id="UP001152795">
    <property type="component" value="Unassembled WGS sequence"/>
</dbReference>
<dbReference type="PROSITE" id="PS50050">
    <property type="entry name" value="TNFR_NGFR_2"/>
    <property type="match status" value="1"/>
</dbReference>
<dbReference type="EMBL" id="CACRXK020005970">
    <property type="protein sequence ID" value="CAB4007955.1"/>
    <property type="molecule type" value="Genomic_DNA"/>
</dbReference>
<evidence type="ECO:0000256" key="3">
    <source>
        <dbReference type="ARBA" id="ARBA00022737"/>
    </source>
</evidence>
<organism evidence="9 10">
    <name type="scientific">Paramuricea clavata</name>
    <name type="common">Red gorgonian</name>
    <name type="synonym">Violescent sea-whip</name>
    <dbReference type="NCBI Taxonomy" id="317549"/>
    <lineage>
        <taxon>Eukaryota</taxon>
        <taxon>Metazoa</taxon>
        <taxon>Cnidaria</taxon>
        <taxon>Anthozoa</taxon>
        <taxon>Octocorallia</taxon>
        <taxon>Malacalcyonacea</taxon>
        <taxon>Plexauridae</taxon>
        <taxon>Paramuricea</taxon>
    </lineage>
</organism>
<comment type="caution">
    <text evidence="9">The sequence shown here is derived from an EMBL/GenBank/DDBJ whole genome shotgun (WGS) entry which is preliminary data.</text>
</comment>
<sequence>MFKMKMFKSFVLVFMAEHIHWSIATKCGLNQITIIQNRSEHCVDCVQCPKGMGSIPQCGSFLTRNTTVTCKACVKGVSYSESHDHTSCKQCRICVENEEVIKNCTATSDGECGECKPGYYRSFVFSCVKCSPCCQDTQEDDVEPQCLKQGFSRDRACRYTGRNCGGMKPTSMNSMVFKSTASQELEKSNIPLPYIIGLMVFVFVVFVLALLVIFLMYRVYGAGKGNRSRVILRLQDQYDNNDNVHLSSQVELGKPLVHQTKL</sequence>
<evidence type="ECO:0000256" key="8">
    <source>
        <dbReference type="ARBA" id="ARBA00023180"/>
    </source>
</evidence>
<evidence type="ECO:0000256" key="7">
    <source>
        <dbReference type="ARBA" id="ARBA00023170"/>
    </source>
</evidence>
<keyword evidence="5" id="KW-0472">Membrane</keyword>
<protein>
    <submittedName>
        <fullName evidence="9">Tumor necrosis factor receptor superfamily member 4-like isoform X1</fullName>
    </submittedName>
</protein>
<keyword evidence="7 9" id="KW-0675">Receptor</keyword>
<evidence type="ECO:0000256" key="6">
    <source>
        <dbReference type="ARBA" id="ARBA00023157"/>
    </source>
</evidence>
<evidence type="ECO:0000313" key="10">
    <source>
        <dbReference type="Proteomes" id="UP001152795"/>
    </source>
</evidence>
<keyword evidence="3" id="KW-0677">Repeat</keyword>
<dbReference type="PROSITE" id="PS00652">
    <property type="entry name" value="TNFR_NGFR_1"/>
    <property type="match status" value="1"/>
</dbReference>
<dbReference type="AlphaFoldDB" id="A0A7D9IL86"/>
<keyword evidence="10" id="KW-1185">Reference proteome</keyword>
<comment type="subcellular location">
    <subcellularLocation>
        <location evidence="1">Membrane</location>
        <topology evidence="1">Single-pass membrane protein</topology>
    </subcellularLocation>
</comment>
<dbReference type="InterPro" id="IPR047526">
    <property type="entry name" value="TNR19/27/EDAR"/>
</dbReference>
<dbReference type="PANTHER" id="PTHR12120:SF10">
    <property type="entry name" value="TNFR-CYS DOMAIN-CONTAINING PROTEIN"/>
    <property type="match status" value="1"/>
</dbReference>
<gene>
    <name evidence="9" type="ORF">PACLA_8A052329</name>
</gene>
<dbReference type="OrthoDB" id="5986884at2759"/>
<name>A0A7D9IL86_PARCT</name>
<keyword evidence="6" id="KW-1015">Disulfide bond</keyword>